<accession>A0AAV4WS98</accession>
<name>A0AAV4WS98_CAEEX</name>
<proteinExistence type="predicted"/>
<dbReference type="EMBL" id="BPLR01016691">
    <property type="protein sequence ID" value="GIY85795.1"/>
    <property type="molecule type" value="Genomic_DNA"/>
</dbReference>
<sequence>MYRFGSKLNIGSCIEISPVSMEEMGILGTNTVKVHAALPYSSSGNRDQDIDARKQQMHYEERRPSMNQTYFSWQHRILPNIHPTNLL</sequence>
<dbReference type="AlphaFoldDB" id="A0AAV4WS98"/>
<keyword evidence="2" id="KW-1185">Reference proteome</keyword>
<evidence type="ECO:0000313" key="2">
    <source>
        <dbReference type="Proteomes" id="UP001054945"/>
    </source>
</evidence>
<evidence type="ECO:0000313" key="1">
    <source>
        <dbReference type="EMBL" id="GIY85795.1"/>
    </source>
</evidence>
<comment type="caution">
    <text evidence="1">The sequence shown here is derived from an EMBL/GenBank/DDBJ whole genome shotgun (WGS) entry which is preliminary data.</text>
</comment>
<protein>
    <submittedName>
        <fullName evidence="1">Uncharacterized protein</fullName>
    </submittedName>
</protein>
<gene>
    <name evidence="1" type="ORF">CEXT_798431</name>
</gene>
<dbReference type="Proteomes" id="UP001054945">
    <property type="component" value="Unassembled WGS sequence"/>
</dbReference>
<organism evidence="1 2">
    <name type="scientific">Caerostris extrusa</name>
    <name type="common">Bark spider</name>
    <name type="synonym">Caerostris bankana</name>
    <dbReference type="NCBI Taxonomy" id="172846"/>
    <lineage>
        <taxon>Eukaryota</taxon>
        <taxon>Metazoa</taxon>
        <taxon>Ecdysozoa</taxon>
        <taxon>Arthropoda</taxon>
        <taxon>Chelicerata</taxon>
        <taxon>Arachnida</taxon>
        <taxon>Araneae</taxon>
        <taxon>Araneomorphae</taxon>
        <taxon>Entelegynae</taxon>
        <taxon>Araneoidea</taxon>
        <taxon>Araneidae</taxon>
        <taxon>Caerostris</taxon>
    </lineage>
</organism>
<reference evidence="1 2" key="1">
    <citation type="submission" date="2021-06" db="EMBL/GenBank/DDBJ databases">
        <title>Caerostris extrusa draft genome.</title>
        <authorList>
            <person name="Kono N."/>
            <person name="Arakawa K."/>
        </authorList>
    </citation>
    <scope>NUCLEOTIDE SEQUENCE [LARGE SCALE GENOMIC DNA]</scope>
</reference>